<evidence type="ECO:0000313" key="3">
    <source>
        <dbReference type="Proteomes" id="UP001597158"/>
    </source>
</evidence>
<protein>
    <recommendedName>
        <fullName evidence="1">SURF1-like protein</fullName>
    </recommendedName>
</protein>
<comment type="caution">
    <text evidence="2">The sequence shown here is derived from an EMBL/GenBank/DDBJ whole genome shotgun (WGS) entry which is preliminary data.</text>
</comment>
<keyword evidence="1" id="KW-1133">Transmembrane helix</keyword>
<accession>A0ABW3WBX2</accession>
<comment type="similarity">
    <text evidence="1">Belongs to the SURF1 family.</text>
</comment>
<dbReference type="CDD" id="cd06662">
    <property type="entry name" value="SURF1"/>
    <property type="match status" value="1"/>
</dbReference>
<comment type="caution">
    <text evidence="1">Lacks conserved residue(s) required for the propagation of feature annotation.</text>
</comment>
<gene>
    <name evidence="2" type="ORF">ACFQ4M_07950</name>
</gene>
<proteinExistence type="inferred from homology"/>
<organism evidence="2 3">
    <name type="scientific">Thauera mechernichensis</name>
    <dbReference type="NCBI Taxonomy" id="82788"/>
    <lineage>
        <taxon>Bacteria</taxon>
        <taxon>Pseudomonadati</taxon>
        <taxon>Pseudomonadota</taxon>
        <taxon>Betaproteobacteria</taxon>
        <taxon>Rhodocyclales</taxon>
        <taxon>Zoogloeaceae</taxon>
        <taxon>Thauera</taxon>
    </lineage>
</organism>
<name>A0ABW3WBX2_9RHOO</name>
<dbReference type="PROSITE" id="PS50895">
    <property type="entry name" value="SURF1"/>
    <property type="match status" value="1"/>
</dbReference>
<dbReference type="RefSeq" id="WP_277833510.1">
    <property type="nucleotide sequence ID" value="NZ_JARQZE010000008.1"/>
</dbReference>
<feature type="transmembrane region" description="Helical" evidence="1">
    <location>
        <begin position="226"/>
        <end position="245"/>
    </location>
</feature>
<keyword evidence="1" id="KW-0812">Transmembrane</keyword>
<keyword evidence="1" id="KW-1003">Cell membrane</keyword>
<reference evidence="3" key="1">
    <citation type="journal article" date="2019" name="Int. J. Syst. Evol. Microbiol.">
        <title>The Global Catalogue of Microorganisms (GCM) 10K type strain sequencing project: providing services to taxonomists for standard genome sequencing and annotation.</title>
        <authorList>
            <consortium name="The Broad Institute Genomics Platform"/>
            <consortium name="The Broad Institute Genome Sequencing Center for Infectious Disease"/>
            <person name="Wu L."/>
            <person name="Ma J."/>
        </authorList>
    </citation>
    <scope>NUCLEOTIDE SEQUENCE [LARGE SCALE GENOMIC DNA]</scope>
    <source>
        <strain evidence="3">CCUG 48884</strain>
    </source>
</reference>
<dbReference type="Proteomes" id="UP001597158">
    <property type="component" value="Unassembled WGS sequence"/>
</dbReference>
<sequence length="255" mass="27733">MKITAFGRCWTIRWQWALVSLAASALLASLSMWQFQRATEKTQTLARIAAWQAQGAVGLTRLAHLVQAGVGAGEGAVDGLQVDFEARWLAPAVWLIDNRIVDGRAGYDVLIAVADRSDPRAAGLAVLLNLGWIEAPAARDVLPLPAIPTQLRVQGIFRTDVGGLLLGTNLEDRGSWPMRIQQVDVDALSPLVPVALVRGLVHQQQGSPFHIHYRPVVLPAERHRAYALQWALLALAVIVVALAAGQCKERPHEQP</sequence>
<keyword evidence="3" id="KW-1185">Reference proteome</keyword>
<evidence type="ECO:0000313" key="2">
    <source>
        <dbReference type="EMBL" id="MFD1263516.1"/>
    </source>
</evidence>
<keyword evidence="1" id="KW-0472">Membrane</keyword>
<dbReference type="Pfam" id="PF02104">
    <property type="entry name" value="SURF1"/>
    <property type="match status" value="1"/>
</dbReference>
<dbReference type="InterPro" id="IPR002994">
    <property type="entry name" value="Surf1/Shy1"/>
</dbReference>
<dbReference type="EMBL" id="JBHTMC010000014">
    <property type="protein sequence ID" value="MFD1263516.1"/>
    <property type="molecule type" value="Genomic_DNA"/>
</dbReference>
<evidence type="ECO:0000256" key="1">
    <source>
        <dbReference type="RuleBase" id="RU363076"/>
    </source>
</evidence>
<comment type="subcellular location">
    <subcellularLocation>
        <location evidence="1">Cell membrane</location>
        <topology evidence="1">Multi-pass membrane protein</topology>
    </subcellularLocation>
</comment>